<organism evidence="11 12">
    <name type="scientific">Acidomonas methanolica NBRC 104435</name>
    <dbReference type="NCBI Taxonomy" id="1231351"/>
    <lineage>
        <taxon>Bacteria</taxon>
        <taxon>Pseudomonadati</taxon>
        <taxon>Pseudomonadota</taxon>
        <taxon>Alphaproteobacteria</taxon>
        <taxon>Acetobacterales</taxon>
        <taxon>Acetobacteraceae</taxon>
        <taxon>Acidomonas</taxon>
    </lineage>
</organism>
<feature type="domain" description="Quinate/shikimate 5-dehydrogenase/glutamyl-tRNA reductase" evidence="9">
    <location>
        <begin position="125"/>
        <end position="193"/>
    </location>
</feature>
<dbReference type="EC" id="1.1.1.25" evidence="2 8"/>
<keyword evidence="5 8" id="KW-0560">Oxidoreductase</keyword>
<dbReference type="Pfam" id="PF08501">
    <property type="entry name" value="Shikimate_dh_N"/>
    <property type="match status" value="1"/>
</dbReference>
<comment type="subunit">
    <text evidence="8">Homodimer.</text>
</comment>
<gene>
    <name evidence="8" type="primary">aroE</name>
    <name evidence="11" type="ORF">Amme_041_029</name>
</gene>
<dbReference type="UniPathway" id="UPA00053">
    <property type="reaction ID" value="UER00087"/>
</dbReference>
<reference evidence="12" key="1">
    <citation type="journal article" date="2014" name="FEMS Microbiol. Lett.">
        <title>Draft Genomic DNA Sequence of the Facultatively Methylotrophic Bacterium Acidomonas methanolica type strain MB58.</title>
        <authorList>
            <person name="Higashiura N."/>
            <person name="Hadano H."/>
            <person name="Hirakawa H."/>
            <person name="Matsutani M."/>
            <person name="Takabe S."/>
            <person name="Matsushita K."/>
            <person name="Azuma Y."/>
        </authorList>
    </citation>
    <scope>NUCLEOTIDE SEQUENCE [LARGE SCALE GENOMIC DNA]</scope>
    <source>
        <strain evidence="12">MB58</strain>
    </source>
</reference>
<name>A0A023D5E1_ACIMT</name>
<evidence type="ECO:0000256" key="4">
    <source>
        <dbReference type="ARBA" id="ARBA00022857"/>
    </source>
</evidence>
<dbReference type="RefSeq" id="WP_042058264.1">
    <property type="nucleotide sequence ID" value="NZ_BAND01000041.1"/>
</dbReference>
<dbReference type="HAMAP" id="MF_00222">
    <property type="entry name" value="Shikimate_DH_AroE"/>
    <property type="match status" value="1"/>
</dbReference>
<dbReference type="SUPFAM" id="SSF51735">
    <property type="entry name" value="NAD(P)-binding Rossmann-fold domains"/>
    <property type="match status" value="1"/>
</dbReference>
<dbReference type="InterPro" id="IPR036291">
    <property type="entry name" value="NAD(P)-bd_dom_sf"/>
</dbReference>
<accession>A0A023D5E1</accession>
<feature type="binding site" evidence="8">
    <location>
        <position position="224"/>
    </location>
    <ligand>
        <name>NADP(+)</name>
        <dbReference type="ChEBI" id="CHEBI:58349"/>
    </ligand>
</feature>
<evidence type="ECO:0000256" key="2">
    <source>
        <dbReference type="ARBA" id="ARBA00012962"/>
    </source>
</evidence>
<comment type="function">
    <text evidence="8">Involved in the biosynthesis of the chorismate, which leads to the biosynthesis of aromatic amino acids. Catalyzes the reversible NADPH linked reduction of 3-dehydroshikimate (DHSA) to yield shikimate (SA).</text>
</comment>
<dbReference type="SUPFAM" id="SSF53223">
    <property type="entry name" value="Aminoacid dehydrogenase-like, N-terminal domain"/>
    <property type="match status" value="1"/>
</dbReference>
<feature type="binding site" evidence="8">
    <location>
        <position position="254"/>
    </location>
    <ligand>
        <name>shikimate</name>
        <dbReference type="ChEBI" id="CHEBI:36208"/>
    </ligand>
</feature>
<feature type="binding site" evidence="8">
    <location>
        <position position="108"/>
    </location>
    <ligand>
        <name>shikimate</name>
        <dbReference type="ChEBI" id="CHEBI:36208"/>
    </ligand>
</feature>
<dbReference type="Gene3D" id="3.40.50.720">
    <property type="entry name" value="NAD(P)-binding Rossmann-like Domain"/>
    <property type="match status" value="1"/>
</dbReference>
<comment type="pathway">
    <text evidence="1 8">Metabolic intermediate biosynthesis; chorismate biosynthesis; chorismate from D-erythrose 4-phosphate and phosphoenolpyruvate: step 4/7.</text>
</comment>
<keyword evidence="4 8" id="KW-0521">NADP</keyword>
<evidence type="ECO:0000256" key="8">
    <source>
        <dbReference type="HAMAP-Rule" id="MF_00222"/>
    </source>
</evidence>
<comment type="caution">
    <text evidence="8">Lacks conserved residue(s) required for the propagation of feature annotation.</text>
</comment>
<evidence type="ECO:0000256" key="6">
    <source>
        <dbReference type="ARBA" id="ARBA00023141"/>
    </source>
</evidence>
<feature type="active site" description="Proton acceptor" evidence="8">
    <location>
        <position position="71"/>
    </location>
</feature>
<dbReference type="InterPro" id="IPR013708">
    <property type="entry name" value="Shikimate_DH-bd_N"/>
</dbReference>
<dbReference type="InterPro" id="IPR046346">
    <property type="entry name" value="Aminoacid_DH-like_N_sf"/>
</dbReference>
<dbReference type="GO" id="GO:0050661">
    <property type="term" value="F:NADP binding"/>
    <property type="evidence" value="ECO:0007669"/>
    <property type="project" value="InterPro"/>
</dbReference>
<comment type="caution">
    <text evidence="11">The sequence shown here is derived from an EMBL/GenBank/DDBJ whole genome shotgun (WGS) entry which is preliminary data.</text>
</comment>
<dbReference type="GO" id="GO:0019632">
    <property type="term" value="P:shikimate metabolic process"/>
    <property type="evidence" value="ECO:0007669"/>
    <property type="project" value="InterPro"/>
</dbReference>
<evidence type="ECO:0000259" key="9">
    <source>
        <dbReference type="Pfam" id="PF01488"/>
    </source>
</evidence>
<keyword evidence="3 8" id="KW-0028">Amino-acid biosynthesis</keyword>
<dbReference type="GO" id="GO:0009073">
    <property type="term" value="P:aromatic amino acid family biosynthetic process"/>
    <property type="evidence" value="ECO:0007669"/>
    <property type="project" value="UniProtKB-KW"/>
</dbReference>
<feature type="binding site" evidence="8">
    <location>
        <position position="67"/>
    </location>
    <ligand>
        <name>shikimate</name>
        <dbReference type="ChEBI" id="CHEBI:36208"/>
    </ligand>
</feature>
<reference evidence="11 12" key="2">
    <citation type="journal article" date="2014" name="FEMS Microbiol. Lett.">
        <title>Draft genomic DNA sequence of the facultatively methylotrophic bacterium Acidomonas methanolica type strain MB58.</title>
        <authorList>
            <person name="Higashiura N."/>
            <person name="Hadano H."/>
            <person name="Hirakawa H."/>
            <person name="Matsutani M."/>
            <person name="Takabe S."/>
            <person name="Matsushita K."/>
            <person name="Azuma Y."/>
        </authorList>
    </citation>
    <scope>NUCLEOTIDE SEQUENCE [LARGE SCALE GENOMIC DNA]</scope>
    <source>
        <strain evidence="11 12">MB58</strain>
    </source>
</reference>
<feature type="domain" description="Shikimate dehydrogenase substrate binding N-terminal" evidence="10">
    <location>
        <begin position="12"/>
        <end position="94"/>
    </location>
</feature>
<dbReference type="Pfam" id="PF01488">
    <property type="entry name" value="Shikimate_DH"/>
    <property type="match status" value="1"/>
</dbReference>
<evidence type="ECO:0000313" key="12">
    <source>
        <dbReference type="Proteomes" id="UP000019760"/>
    </source>
</evidence>
<dbReference type="GO" id="GO:0004764">
    <property type="term" value="F:shikimate 3-dehydrogenase (NADP+) activity"/>
    <property type="evidence" value="ECO:0007669"/>
    <property type="project" value="UniProtKB-UniRule"/>
</dbReference>
<feature type="binding site" evidence="8">
    <location>
        <position position="247"/>
    </location>
    <ligand>
        <name>NADP(+)</name>
        <dbReference type="ChEBI" id="CHEBI:58349"/>
    </ligand>
</feature>
<dbReference type="OrthoDB" id="9792692at2"/>
<dbReference type="GO" id="GO:0008652">
    <property type="term" value="P:amino acid biosynthetic process"/>
    <property type="evidence" value="ECO:0007669"/>
    <property type="project" value="UniProtKB-KW"/>
</dbReference>
<keyword evidence="12" id="KW-1185">Reference proteome</keyword>
<dbReference type="CDD" id="cd01065">
    <property type="entry name" value="NAD_bind_Shikimate_DH"/>
    <property type="match status" value="1"/>
</dbReference>
<keyword evidence="6 8" id="KW-0057">Aromatic amino acid biosynthesis</keyword>
<feature type="binding site" evidence="8">
    <location>
        <begin position="131"/>
        <end position="135"/>
    </location>
    <ligand>
        <name>NADP(+)</name>
        <dbReference type="ChEBI" id="CHEBI:58349"/>
    </ligand>
</feature>
<evidence type="ECO:0000256" key="5">
    <source>
        <dbReference type="ARBA" id="ARBA00023002"/>
    </source>
</evidence>
<dbReference type="EMBL" id="BAND01000041">
    <property type="protein sequence ID" value="GAJ28995.1"/>
    <property type="molecule type" value="Genomic_DNA"/>
</dbReference>
<comment type="catalytic activity">
    <reaction evidence="7 8">
        <text>shikimate + NADP(+) = 3-dehydroshikimate + NADPH + H(+)</text>
        <dbReference type="Rhea" id="RHEA:17737"/>
        <dbReference type="ChEBI" id="CHEBI:15378"/>
        <dbReference type="ChEBI" id="CHEBI:16630"/>
        <dbReference type="ChEBI" id="CHEBI:36208"/>
        <dbReference type="ChEBI" id="CHEBI:57783"/>
        <dbReference type="ChEBI" id="CHEBI:58349"/>
        <dbReference type="EC" id="1.1.1.25"/>
    </reaction>
</comment>
<comment type="similarity">
    <text evidence="8">Belongs to the shikimate dehydrogenase family.</text>
</comment>
<evidence type="ECO:0000259" key="10">
    <source>
        <dbReference type="Pfam" id="PF08501"/>
    </source>
</evidence>
<sequence>MTISGTTRLAGVIGWPVTHSRSPLLHNHWCARHGVNGAYVPLPVRPGALATALAGLAAAGFEGVNVTIPHKEDAFGLVTRRTHVAQRAGAVNTIRFEPDGSMTGDCTDGTGFIADLRARGIETVRRALVLGAGGAARAIAAALLDAGGEVLIANRTATRAEVLTRALCGGEAVRWDAWPARLEGCDLLVNATSLGLNGAEGPDEAGYWAECLERAPSALAVADIVYNPLRTPLLAAAETRGLTTVDGLGMLIQQARAGFASWFGVWPEADAETRALLLATPD</sequence>
<dbReference type="InterPro" id="IPR011342">
    <property type="entry name" value="Shikimate_DH"/>
</dbReference>
<dbReference type="InterPro" id="IPR022893">
    <property type="entry name" value="Shikimate_DH_fam"/>
</dbReference>
<evidence type="ECO:0000256" key="1">
    <source>
        <dbReference type="ARBA" id="ARBA00004871"/>
    </source>
</evidence>
<dbReference type="NCBIfam" id="TIGR00507">
    <property type="entry name" value="aroE"/>
    <property type="match status" value="1"/>
</dbReference>
<dbReference type="GO" id="GO:0009423">
    <property type="term" value="P:chorismate biosynthetic process"/>
    <property type="evidence" value="ECO:0007669"/>
    <property type="project" value="UniProtKB-UniRule"/>
</dbReference>
<evidence type="ECO:0000256" key="3">
    <source>
        <dbReference type="ARBA" id="ARBA00022605"/>
    </source>
</evidence>
<dbReference type="GO" id="GO:0005829">
    <property type="term" value="C:cytosol"/>
    <property type="evidence" value="ECO:0007669"/>
    <property type="project" value="TreeGrafter"/>
</dbReference>
<evidence type="ECO:0000313" key="11">
    <source>
        <dbReference type="EMBL" id="GAJ28995.1"/>
    </source>
</evidence>
<dbReference type="InterPro" id="IPR006151">
    <property type="entry name" value="Shikm_DH/Glu-tRNA_Rdtase"/>
</dbReference>
<proteinExistence type="inferred from homology"/>
<dbReference type="Gene3D" id="3.40.50.10860">
    <property type="entry name" value="Leucine Dehydrogenase, chain A, domain 1"/>
    <property type="match status" value="1"/>
</dbReference>
<feature type="binding site" evidence="8">
    <location>
        <begin position="20"/>
        <end position="22"/>
    </location>
    <ligand>
        <name>shikimate</name>
        <dbReference type="ChEBI" id="CHEBI:36208"/>
    </ligand>
</feature>
<dbReference type="PANTHER" id="PTHR21089:SF1">
    <property type="entry name" value="BIFUNCTIONAL 3-DEHYDROQUINATE DEHYDRATASE_SHIKIMATE DEHYDROGENASE, CHLOROPLASTIC"/>
    <property type="match status" value="1"/>
</dbReference>
<evidence type="ECO:0000256" key="7">
    <source>
        <dbReference type="ARBA" id="ARBA00049442"/>
    </source>
</evidence>
<dbReference type="Proteomes" id="UP000019760">
    <property type="component" value="Unassembled WGS sequence"/>
</dbReference>
<protein>
    <recommendedName>
        <fullName evidence="2 8">Shikimate dehydrogenase (NADP(+))</fullName>
        <shortName evidence="8">SDH</shortName>
        <ecNumber evidence="2 8">1.1.1.25</ecNumber>
    </recommendedName>
</protein>
<feature type="binding site" evidence="8">
    <location>
        <position position="92"/>
    </location>
    <ligand>
        <name>shikimate</name>
        <dbReference type="ChEBI" id="CHEBI:36208"/>
    </ligand>
</feature>
<dbReference type="AlphaFoldDB" id="A0A023D5E1"/>
<feature type="binding site" evidence="8">
    <location>
        <position position="226"/>
    </location>
    <ligand>
        <name>shikimate</name>
        <dbReference type="ChEBI" id="CHEBI:36208"/>
    </ligand>
</feature>
<dbReference type="PANTHER" id="PTHR21089">
    <property type="entry name" value="SHIKIMATE DEHYDROGENASE"/>
    <property type="match status" value="1"/>
</dbReference>
<feature type="binding site" evidence="8">
    <location>
        <begin position="154"/>
        <end position="159"/>
    </location>
    <ligand>
        <name>NADP(+)</name>
        <dbReference type="ChEBI" id="CHEBI:58349"/>
    </ligand>
</feature>